<evidence type="ECO:0000256" key="4">
    <source>
        <dbReference type="ARBA" id="ARBA00009461"/>
    </source>
</evidence>
<accession>A0A8H7DLR7</accession>
<gene>
    <name evidence="10" type="ORF">MSAN_00242200</name>
</gene>
<comment type="function">
    <text evidence="1">May be involved in a process influencing telomere capping.</text>
</comment>
<dbReference type="Proteomes" id="UP000623467">
    <property type="component" value="Unassembled WGS sequence"/>
</dbReference>
<dbReference type="AlphaFoldDB" id="A0A8H7DLR7"/>
<evidence type="ECO:0000256" key="8">
    <source>
        <dbReference type="SAM" id="MobiDB-lite"/>
    </source>
</evidence>
<name>A0A8H7DLR7_9AGAR</name>
<evidence type="ECO:0000313" key="10">
    <source>
        <dbReference type="EMBL" id="KAF7378177.1"/>
    </source>
</evidence>
<dbReference type="InterPro" id="IPR028094">
    <property type="entry name" value="RTC4_C"/>
</dbReference>
<dbReference type="SMART" id="SM01312">
    <property type="entry name" value="RTC4"/>
    <property type="match status" value="1"/>
</dbReference>
<protein>
    <recommendedName>
        <fullName evidence="5">Restriction of telomere capping protein 4</fullName>
    </recommendedName>
</protein>
<feature type="region of interest" description="Disordered" evidence="8">
    <location>
        <begin position="596"/>
        <end position="657"/>
    </location>
</feature>
<evidence type="ECO:0000256" key="6">
    <source>
        <dbReference type="ARBA" id="ARBA00022490"/>
    </source>
</evidence>
<feature type="compositionally biased region" description="Polar residues" evidence="8">
    <location>
        <begin position="639"/>
        <end position="657"/>
    </location>
</feature>
<comment type="caution">
    <text evidence="10">The sequence shown here is derived from an EMBL/GenBank/DDBJ whole genome shotgun (WGS) entry which is preliminary data.</text>
</comment>
<evidence type="ECO:0000256" key="3">
    <source>
        <dbReference type="ARBA" id="ARBA00004496"/>
    </source>
</evidence>
<sequence length="657" mass="73166">MAGNRKKSMAEELEELKAKYKAQEKELEAARRKNEKMLEKKKKSKKIPRPKGQAGRGKNGYNLQKEMRLQKDALRFHRLERIVRNYANSYLPTGKTITEQDPTKVAKLIELGDKLRRDLRLEHAAEANDGDEFGPDDVSEGDVDEIEHEEGVNNNMGAADDADDEMRPISDDDDNLYQAGEEDEKDKQLGLSDDDSTPQLHAASWHDTIQTPKSRKIAEKENRAVVSPVPVVVRKALGTARMIIESPAVSPSRSPKRRHLEHDSNGNTRKKSTSLFLYAAQIIIPCQQKLSSNIDPLSGLSNHANTNPSTALNHCPAPQCQDTIPFRPRPHLALLINDYTTIASKNQQNSPAAQNLVRQICQTVQAENKRLESLSEAISQGWIIDVDFDGLRERVQAMQAHFLMLAFNSEDLEDCFIWTRFLELIDYKIHSFALCAIGKFCSEADQELRCGYFGPKGQAIIVSTILNCLDRNLNPGRIFQTISALRDRPQPWEQTKYNPLPSVPQFCHYILAPFVAVSLISKDLDINFDDAFNVMRESSDFGDLYHPILAPSSSPQPLKNTFKTVVPGSNSPSSKSAHAGQSFLTKIKAVTAPSPGVIAPRKSNPWSLPVIPPVHTAKSSARMDGAKISSEKEAVPKPSNKTKPATKRTLSNFPPAS</sequence>
<dbReference type="Pfam" id="PF14474">
    <property type="entry name" value="RTC4"/>
    <property type="match status" value="1"/>
</dbReference>
<feature type="domain" description="Restriction of telomere capping protein 4 C-terminal" evidence="9">
    <location>
        <begin position="436"/>
        <end position="548"/>
    </location>
</feature>
<dbReference type="PANTHER" id="PTHR41391:SF1">
    <property type="entry name" value="RESTRICTION OF TELOMERE CAPPING PROTEIN 4"/>
    <property type="match status" value="1"/>
</dbReference>
<feature type="compositionally biased region" description="Polar residues" evidence="8">
    <location>
        <begin position="556"/>
        <end position="576"/>
    </location>
</feature>
<dbReference type="OrthoDB" id="2686745at2759"/>
<feature type="region of interest" description="Disordered" evidence="8">
    <location>
        <begin position="23"/>
        <end position="64"/>
    </location>
</feature>
<feature type="compositionally biased region" description="Acidic residues" evidence="8">
    <location>
        <begin position="171"/>
        <end position="184"/>
    </location>
</feature>
<keyword evidence="6" id="KW-0963">Cytoplasm</keyword>
<evidence type="ECO:0000313" key="11">
    <source>
        <dbReference type="Proteomes" id="UP000623467"/>
    </source>
</evidence>
<comment type="subcellular location">
    <subcellularLocation>
        <location evidence="3">Cytoplasm</location>
    </subcellularLocation>
    <subcellularLocation>
        <location evidence="2">Nucleus</location>
    </subcellularLocation>
</comment>
<dbReference type="GO" id="GO:0005634">
    <property type="term" value="C:nucleus"/>
    <property type="evidence" value="ECO:0007669"/>
    <property type="project" value="UniProtKB-SubCell"/>
</dbReference>
<feature type="region of interest" description="Disordered" evidence="8">
    <location>
        <begin position="556"/>
        <end position="580"/>
    </location>
</feature>
<keyword evidence="11" id="KW-1185">Reference proteome</keyword>
<dbReference type="EMBL" id="JACAZH010000001">
    <property type="protein sequence ID" value="KAF7378177.1"/>
    <property type="molecule type" value="Genomic_DNA"/>
</dbReference>
<keyword evidence="7" id="KW-0539">Nucleus</keyword>
<feature type="compositionally biased region" description="Basic residues" evidence="8">
    <location>
        <begin position="39"/>
        <end position="49"/>
    </location>
</feature>
<dbReference type="GO" id="GO:0005737">
    <property type="term" value="C:cytoplasm"/>
    <property type="evidence" value="ECO:0007669"/>
    <property type="project" value="UniProtKB-SubCell"/>
</dbReference>
<evidence type="ECO:0000256" key="7">
    <source>
        <dbReference type="ARBA" id="ARBA00023242"/>
    </source>
</evidence>
<evidence type="ECO:0000256" key="5">
    <source>
        <dbReference type="ARBA" id="ARBA00015162"/>
    </source>
</evidence>
<evidence type="ECO:0000256" key="2">
    <source>
        <dbReference type="ARBA" id="ARBA00004123"/>
    </source>
</evidence>
<organism evidence="10 11">
    <name type="scientific">Mycena sanguinolenta</name>
    <dbReference type="NCBI Taxonomy" id="230812"/>
    <lineage>
        <taxon>Eukaryota</taxon>
        <taxon>Fungi</taxon>
        <taxon>Dikarya</taxon>
        <taxon>Basidiomycota</taxon>
        <taxon>Agaricomycotina</taxon>
        <taxon>Agaricomycetes</taxon>
        <taxon>Agaricomycetidae</taxon>
        <taxon>Agaricales</taxon>
        <taxon>Marasmiineae</taxon>
        <taxon>Mycenaceae</taxon>
        <taxon>Mycena</taxon>
    </lineage>
</organism>
<feature type="region of interest" description="Disordered" evidence="8">
    <location>
        <begin position="246"/>
        <end position="269"/>
    </location>
</feature>
<dbReference type="PANTHER" id="PTHR41391">
    <property type="entry name" value="RESTRICTION OF TELOMERE CAPPING PROTEIN 4"/>
    <property type="match status" value="1"/>
</dbReference>
<evidence type="ECO:0000256" key="1">
    <source>
        <dbReference type="ARBA" id="ARBA00002738"/>
    </source>
</evidence>
<proteinExistence type="inferred from homology"/>
<feature type="compositionally biased region" description="Basic and acidic residues" evidence="8">
    <location>
        <begin position="23"/>
        <end position="38"/>
    </location>
</feature>
<reference evidence="10" key="1">
    <citation type="submission" date="2020-05" db="EMBL/GenBank/DDBJ databases">
        <title>Mycena genomes resolve the evolution of fungal bioluminescence.</title>
        <authorList>
            <person name="Tsai I.J."/>
        </authorList>
    </citation>
    <scope>NUCLEOTIDE SEQUENCE</scope>
    <source>
        <strain evidence="10">160909Yilan</strain>
    </source>
</reference>
<dbReference type="InterPro" id="IPR039024">
    <property type="entry name" value="RTC4"/>
</dbReference>
<evidence type="ECO:0000259" key="9">
    <source>
        <dbReference type="SMART" id="SM01312"/>
    </source>
</evidence>
<feature type="region of interest" description="Disordered" evidence="8">
    <location>
        <begin position="148"/>
        <end position="220"/>
    </location>
</feature>
<comment type="similarity">
    <text evidence="4">Belongs to the RTC4 family.</text>
</comment>